<keyword evidence="9" id="KW-1185">Reference proteome</keyword>
<dbReference type="InterPro" id="IPR001482">
    <property type="entry name" value="T2SS/T4SS_dom"/>
</dbReference>
<keyword evidence="2" id="KW-0547">Nucleotide-binding</keyword>
<sequence>MSLSNDFDQLSLSPFSNQLIQSGYISLPRMQQALIEARNSRRPFMKILEQITGNPLPPTLLRQYKEHHLFTLKILHGIEFINPEAEPVDREQMSQLVQQFIPFEICRRYQVLPLKAIDSNLLVGMVNPSHTEAQEMLTKLLRSHQISWQRVGISQEDYDNFIEQYIPSAINSEKEDQGFGATLVDSTEIFEQPPETISDLFKDEPDSPVVTLVNKILVTAIEREGTHLEIDPQEDNVIIRYRQTQADTLQPLFDPLPKKVAAPITSRLKIMANLDISQRKTPQKGRITKAKGQRTLHFFVNTLPSLHGEKVSIRIVDSNVKPPPLETLISDQSLVESLLTMTDHPTGLLLISSANQRMIYSMLLSLLARKNPQQLNIATLEESISYLLPGVTQIEVDNEGDKDYASVLRSLASQDLDILMVDHLREPTMARMVVEMSRHCLILTSLIAQDGASALAHLSQMVDQSLLADTLIGGIHHYAIPRLCPTCLSVHDPSPKELAQFGISPAKKAEISFYQARTLTAEGIAQARERGRLCRTCSGTGYQGHQAVYEVLRGTASLKTAIAHGSTLTRLKQTFLPEKSALTRALDLIYQGQASLADVATLFPHDLHNTSSPPSVPAKNADLTERLANFEKLLLALTEEFQQLKEAIEANSSSSGEDINLTVMPLYESMVQGASLEALEQDIDPSKETIAGDSLLYEELTDPGDWDALKRELQPEQETIAADFSDLKNSDHRQGLNPFNPVPDPWS</sequence>
<proteinExistence type="inferred from homology"/>
<dbReference type="KEGG" id="cyp:PCC8801_1268"/>
<evidence type="ECO:0000259" key="7">
    <source>
        <dbReference type="Pfam" id="PF05157"/>
    </source>
</evidence>
<dbReference type="Proteomes" id="UP000008204">
    <property type="component" value="Chromosome"/>
</dbReference>
<dbReference type="EMBL" id="CP001287">
    <property type="protein sequence ID" value="ACK65333.1"/>
    <property type="molecule type" value="Genomic_DNA"/>
</dbReference>
<dbReference type="OrthoDB" id="428381at2"/>
<dbReference type="InterPro" id="IPR027417">
    <property type="entry name" value="P-loop_NTPase"/>
</dbReference>
<dbReference type="eggNOG" id="COG2804">
    <property type="taxonomic scope" value="Bacteria"/>
</dbReference>
<comment type="similarity">
    <text evidence="1">Belongs to the GSP E family.</text>
</comment>
<evidence type="ECO:0000259" key="6">
    <source>
        <dbReference type="Pfam" id="PF00437"/>
    </source>
</evidence>
<dbReference type="STRING" id="41431.PCC8801_1268"/>
<dbReference type="AlphaFoldDB" id="B7K3J1"/>
<gene>
    <name evidence="8" type="ordered locus">PCC8801_1268</name>
</gene>
<dbReference type="RefSeq" id="WP_012594607.1">
    <property type="nucleotide sequence ID" value="NC_011726.1"/>
</dbReference>
<evidence type="ECO:0000313" key="9">
    <source>
        <dbReference type="Proteomes" id="UP000008204"/>
    </source>
</evidence>
<dbReference type="InterPro" id="IPR007831">
    <property type="entry name" value="T2SS_GspE_N"/>
</dbReference>
<keyword evidence="4" id="KW-0175">Coiled coil</keyword>
<dbReference type="PANTHER" id="PTHR30258:SF2">
    <property type="entry name" value="COMG OPERON PROTEIN 1"/>
    <property type="match status" value="1"/>
</dbReference>
<keyword evidence="3" id="KW-0067">ATP-binding</keyword>
<dbReference type="Gene3D" id="3.30.450.90">
    <property type="match status" value="1"/>
</dbReference>
<feature type="domain" description="Type II secretion system protein GspE N-terminal" evidence="7">
    <location>
        <begin position="76"/>
        <end position="167"/>
    </location>
</feature>
<evidence type="ECO:0000256" key="3">
    <source>
        <dbReference type="ARBA" id="ARBA00022840"/>
    </source>
</evidence>
<dbReference type="HOGENOM" id="CLU_013446_10_3_3"/>
<dbReference type="GO" id="GO:0016887">
    <property type="term" value="F:ATP hydrolysis activity"/>
    <property type="evidence" value="ECO:0007669"/>
    <property type="project" value="TreeGrafter"/>
</dbReference>
<dbReference type="PANTHER" id="PTHR30258">
    <property type="entry name" value="TYPE II SECRETION SYSTEM PROTEIN GSPE-RELATED"/>
    <property type="match status" value="1"/>
</dbReference>
<evidence type="ECO:0000256" key="5">
    <source>
        <dbReference type="SAM" id="MobiDB-lite"/>
    </source>
</evidence>
<accession>B7K3J1</accession>
<name>B7K3J1_RIPO1</name>
<dbReference type="Pfam" id="PF05157">
    <property type="entry name" value="MshEN"/>
    <property type="match status" value="1"/>
</dbReference>
<dbReference type="SUPFAM" id="SSF52540">
    <property type="entry name" value="P-loop containing nucleoside triphosphate hydrolases"/>
    <property type="match status" value="1"/>
</dbReference>
<feature type="compositionally biased region" description="Basic and acidic residues" evidence="5">
    <location>
        <begin position="725"/>
        <end position="734"/>
    </location>
</feature>
<dbReference type="GO" id="GO:0005524">
    <property type="term" value="F:ATP binding"/>
    <property type="evidence" value="ECO:0007669"/>
    <property type="project" value="UniProtKB-KW"/>
</dbReference>
<feature type="domain" description="Bacterial type II secretion system protein E" evidence="6">
    <location>
        <begin position="205"/>
        <end position="599"/>
    </location>
</feature>
<dbReference type="Gene3D" id="3.40.50.300">
    <property type="entry name" value="P-loop containing nucleotide triphosphate hydrolases"/>
    <property type="match status" value="1"/>
</dbReference>
<organism evidence="8 9">
    <name type="scientific">Rippkaea orientalis (strain PCC 8801 / RF-1)</name>
    <name type="common">Cyanothece sp. (strain PCC 8801)</name>
    <dbReference type="NCBI Taxonomy" id="41431"/>
    <lineage>
        <taxon>Bacteria</taxon>
        <taxon>Bacillati</taxon>
        <taxon>Cyanobacteriota</taxon>
        <taxon>Cyanophyceae</taxon>
        <taxon>Oscillatoriophycideae</taxon>
        <taxon>Chroococcales</taxon>
        <taxon>Aphanothecaceae</taxon>
        <taxon>Rippkaea</taxon>
        <taxon>Rippkaea orientalis</taxon>
    </lineage>
</organism>
<evidence type="ECO:0000256" key="2">
    <source>
        <dbReference type="ARBA" id="ARBA00022741"/>
    </source>
</evidence>
<dbReference type="GO" id="GO:0005886">
    <property type="term" value="C:plasma membrane"/>
    <property type="evidence" value="ECO:0007669"/>
    <property type="project" value="TreeGrafter"/>
</dbReference>
<dbReference type="SUPFAM" id="SSF160246">
    <property type="entry name" value="EspE N-terminal domain-like"/>
    <property type="match status" value="1"/>
</dbReference>
<evidence type="ECO:0000256" key="4">
    <source>
        <dbReference type="SAM" id="Coils"/>
    </source>
</evidence>
<protein>
    <submittedName>
        <fullName evidence="8">General secretory system II protein E domain protein</fullName>
    </submittedName>
</protein>
<evidence type="ECO:0000313" key="8">
    <source>
        <dbReference type="EMBL" id="ACK65333.1"/>
    </source>
</evidence>
<dbReference type="InterPro" id="IPR037257">
    <property type="entry name" value="T2SS_E_N_sf"/>
</dbReference>
<dbReference type="Gene3D" id="3.30.300.160">
    <property type="entry name" value="Type II secretion system, protein E, N-terminal domain"/>
    <property type="match status" value="1"/>
</dbReference>
<dbReference type="Pfam" id="PF00437">
    <property type="entry name" value="T2SSE"/>
    <property type="match status" value="1"/>
</dbReference>
<reference evidence="9" key="1">
    <citation type="journal article" date="2011" name="MBio">
        <title>Novel metabolic attributes of the genus Cyanothece, comprising a group of unicellular nitrogen-fixing Cyanobacteria.</title>
        <authorList>
            <person name="Bandyopadhyay A."/>
            <person name="Elvitigala T."/>
            <person name="Welsh E."/>
            <person name="Stockel J."/>
            <person name="Liberton M."/>
            <person name="Min H."/>
            <person name="Sherman L.A."/>
            <person name="Pakrasi H.B."/>
        </authorList>
    </citation>
    <scope>NUCLEOTIDE SEQUENCE [LARGE SCALE GENOMIC DNA]</scope>
    <source>
        <strain evidence="9">PCC 8801</strain>
    </source>
</reference>
<feature type="region of interest" description="Disordered" evidence="5">
    <location>
        <begin position="723"/>
        <end position="747"/>
    </location>
</feature>
<evidence type="ECO:0000256" key="1">
    <source>
        <dbReference type="ARBA" id="ARBA00006611"/>
    </source>
</evidence>
<feature type="coiled-coil region" evidence="4">
    <location>
        <begin position="620"/>
        <end position="647"/>
    </location>
</feature>